<protein>
    <submittedName>
        <fullName evidence="1">Uncharacterized protein</fullName>
    </submittedName>
</protein>
<gene>
    <name evidence="1" type="ORF">Pan216_21180</name>
</gene>
<reference evidence="1 2" key="1">
    <citation type="submission" date="2019-02" db="EMBL/GenBank/DDBJ databases">
        <title>Deep-cultivation of Planctomycetes and their phenomic and genomic characterization uncovers novel biology.</title>
        <authorList>
            <person name="Wiegand S."/>
            <person name="Jogler M."/>
            <person name="Boedeker C."/>
            <person name="Pinto D."/>
            <person name="Vollmers J."/>
            <person name="Rivas-Marin E."/>
            <person name="Kohn T."/>
            <person name="Peeters S.H."/>
            <person name="Heuer A."/>
            <person name="Rast P."/>
            <person name="Oberbeckmann S."/>
            <person name="Bunk B."/>
            <person name="Jeske O."/>
            <person name="Meyerdierks A."/>
            <person name="Storesund J.E."/>
            <person name="Kallscheuer N."/>
            <person name="Luecker S."/>
            <person name="Lage O.M."/>
            <person name="Pohl T."/>
            <person name="Merkel B.J."/>
            <person name="Hornburger P."/>
            <person name="Mueller R.-W."/>
            <person name="Bruemmer F."/>
            <person name="Labrenz M."/>
            <person name="Spormann A.M."/>
            <person name="Op den Camp H."/>
            <person name="Overmann J."/>
            <person name="Amann R."/>
            <person name="Jetten M.S.M."/>
            <person name="Mascher T."/>
            <person name="Medema M.H."/>
            <person name="Devos D.P."/>
            <person name="Kaster A.-K."/>
            <person name="Ovreas L."/>
            <person name="Rohde M."/>
            <person name="Galperin M.Y."/>
            <person name="Jogler C."/>
        </authorList>
    </citation>
    <scope>NUCLEOTIDE SEQUENCE [LARGE SCALE GENOMIC DNA]</scope>
    <source>
        <strain evidence="1 2">Pan216</strain>
    </source>
</reference>
<evidence type="ECO:0000313" key="1">
    <source>
        <dbReference type="EMBL" id="QDU61264.1"/>
    </source>
</evidence>
<dbReference type="RefSeq" id="WP_145257877.1">
    <property type="nucleotide sequence ID" value="NZ_CP036279.1"/>
</dbReference>
<organism evidence="1 2">
    <name type="scientific">Kolteria novifilia</name>
    <dbReference type="NCBI Taxonomy" id="2527975"/>
    <lineage>
        <taxon>Bacteria</taxon>
        <taxon>Pseudomonadati</taxon>
        <taxon>Planctomycetota</taxon>
        <taxon>Planctomycetia</taxon>
        <taxon>Kolteriales</taxon>
        <taxon>Kolteriaceae</taxon>
        <taxon>Kolteria</taxon>
    </lineage>
</organism>
<dbReference type="Proteomes" id="UP000317093">
    <property type="component" value="Chromosome"/>
</dbReference>
<sequence>MTNDEFKDWFERHCAFFPGIKTWLNKQEDDHRQMIFRAWRELLVSFEFDTAREASKRLYGAEQTTPYERHAAVIRRLCSEMSKGVDTPANRRHREGTYECKWCLDSGYVSIYACGTWLANCIKLYGEDLGMKQTGTVACTCHRGDRVTSRTRFDPERMIVARRSWREEEMRGDRPEIFDKDGRLYMVKHEGKEAV</sequence>
<keyword evidence="2" id="KW-1185">Reference proteome</keyword>
<dbReference type="AlphaFoldDB" id="A0A518B2V0"/>
<proteinExistence type="predicted"/>
<dbReference type="KEGG" id="knv:Pan216_21180"/>
<dbReference type="EMBL" id="CP036279">
    <property type="protein sequence ID" value="QDU61264.1"/>
    <property type="molecule type" value="Genomic_DNA"/>
</dbReference>
<accession>A0A518B2V0</accession>
<evidence type="ECO:0000313" key="2">
    <source>
        <dbReference type="Proteomes" id="UP000317093"/>
    </source>
</evidence>
<name>A0A518B2V0_9BACT</name>